<dbReference type="SUPFAM" id="SSF50985">
    <property type="entry name" value="RCC1/BLIP-II"/>
    <property type="match status" value="1"/>
</dbReference>
<keyword evidence="7" id="KW-1185">Reference proteome</keyword>
<feature type="repeat" description="RCC1" evidence="2">
    <location>
        <begin position="472"/>
        <end position="528"/>
    </location>
</feature>
<feature type="repeat" description="RCC1" evidence="2">
    <location>
        <begin position="408"/>
        <end position="462"/>
    </location>
</feature>
<feature type="repeat" description="RCC1" evidence="2">
    <location>
        <begin position="577"/>
        <end position="628"/>
    </location>
</feature>
<gene>
    <name evidence="6" type="ORF">MICPUN_101382</name>
</gene>
<dbReference type="InterPro" id="IPR013591">
    <property type="entry name" value="Brevis_radix_dom"/>
</dbReference>
<dbReference type="InParanoid" id="C1EA07"/>
<dbReference type="PANTHER" id="PTHR22870">
    <property type="entry name" value="REGULATOR OF CHROMOSOME CONDENSATION"/>
    <property type="match status" value="1"/>
</dbReference>
<accession>C1EA07</accession>
<dbReference type="Gene3D" id="2.30.29.30">
    <property type="entry name" value="Pleckstrin-homology domain (PH domain)/Phosphotyrosine-binding domain (PTB)"/>
    <property type="match status" value="1"/>
</dbReference>
<feature type="region of interest" description="Disordered" evidence="4">
    <location>
        <begin position="657"/>
        <end position="696"/>
    </location>
</feature>
<dbReference type="InterPro" id="IPR009091">
    <property type="entry name" value="RCC1/BLIP-II"/>
</dbReference>
<feature type="region of interest" description="Disordered" evidence="4">
    <location>
        <begin position="928"/>
        <end position="954"/>
    </location>
</feature>
<feature type="coiled-coil region" evidence="3">
    <location>
        <begin position="841"/>
        <end position="875"/>
    </location>
</feature>
<dbReference type="InterPro" id="IPR000408">
    <property type="entry name" value="Reg_chr_condens"/>
</dbReference>
<feature type="compositionally biased region" description="Low complexity" evidence="4">
    <location>
        <begin position="890"/>
        <end position="914"/>
    </location>
</feature>
<dbReference type="STRING" id="296587.C1EA07"/>
<dbReference type="Pfam" id="PF08381">
    <property type="entry name" value="BRX"/>
    <property type="match status" value="1"/>
</dbReference>
<dbReference type="PROSITE" id="PS51514">
    <property type="entry name" value="BRX"/>
    <property type="match status" value="1"/>
</dbReference>
<evidence type="ECO:0000256" key="1">
    <source>
        <dbReference type="ARBA" id="ARBA00022737"/>
    </source>
</evidence>
<name>C1EA07_MICCC</name>
<keyword evidence="1" id="KW-0677">Repeat</keyword>
<feature type="repeat" description="RCC1" evidence="2">
    <location>
        <begin position="346"/>
        <end position="407"/>
    </location>
</feature>
<dbReference type="Proteomes" id="UP000002009">
    <property type="component" value="Chromosome 7"/>
</dbReference>
<feature type="domain" description="BRX" evidence="5">
    <location>
        <begin position="999"/>
        <end position="1055"/>
    </location>
</feature>
<dbReference type="OMA" id="RVNFLFE"/>
<proteinExistence type="predicted"/>
<dbReference type="Pfam" id="PF25390">
    <property type="entry name" value="WD40_RLD"/>
    <property type="match status" value="1"/>
</dbReference>
<feature type="region of interest" description="Disordered" evidence="4">
    <location>
        <begin position="186"/>
        <end position="205"/>
    </location>
</feature>
<feature type="repeat" description="RCC1" evidence="2">
    <location>
        <begin position="282"/>
        <end position="344"/>
    </location>
</feature>
<feature type="region of interest" description="Disordered" evidence="4">
    <location>
        <begin position="714"/>
        <end position="739"/>
    </location>
</feature>
<evidence type="ECO:0000259" key="5">
    <source>
        <dbReference type="PROSITE" id="PS51514"/>
    </source>
</evidence>
<dbReference type="KEGG" id="mis:MICPUN_101382"/>
<dbReference type="PRINTS" id="PR00633">
    <property type="entry name" value="RCCNDNSATION"/>
</dbReference>
<dbReference type="PANTHER" id="PTHR22870:SF437">
    <property type="entry name" value="REGULATOR OF CHROMOSOME CONDENSATION (RCC1) FAMILY WITH FYVE ZINC FINGER DOMAIN-CONTAINING PROTEIN"/>
    <property type="match status" value="1"/>
</dbReference>
<evidence type="ECO:0000313" key="7">
    <source>
        <dbReference type="Proteomes" id="UP000002009"/>
    </source>
</evidence>
<dbReference type="OrthoDB" id="498987at2759"/>
<keyword evidence="3" id="KW-0175">Coiled coil</keyword>
<dbReference type="AlphaFoldDB" id="C1EA07"/>
<dbReference type="PROSITE" id="PS00626">
    <property type="entry name" value="RCC1_2"/>
    <property type="match status" value="1"/>
</dbReference>
<dbReference type="InterPro" id="IPR011993">
    <property type="entry name" value="PH-like_dom_sf"/>
</dbReference>
<evidence type="ECO:0000256" key="3">
    <source>
        <dbReference type="SAM" id="Coils"/>
    </source>
</evidence>
<dbReference type="CDD" id="cd13365">
    <property type="entry name" value="PH_PLC_plant-like"/>
    <property type="match status" value="1"/>
</dbReference>
<sequence>MGTQARGGEAGPSVSTLAEARTALRRGANLLKLCRNAKPHVAYFQLSKDETKLEWVGKGARVKAVRMGLVLQVIAGRETPAFKSSKQPSPPDQCLSLMYREGVGKKPRSLDLVCEDAGQARMWRLGLDAVRERGGAGVTAEAFSSDDEDVVPASSPVRDAKLDEMAADFGVAMKVNSAASKFMKLKSPRGGAEQGDVGRGRRSLRSSAISDPRELFLWGRMPSEFEPPPIDVGDPDAAAGVGPAVGGWREWSVPARAPGADGLDVVAVALGARHAVAVVRHQGVYTWGDGAGGRLGRGVDQRGRGRPSKLSVVSGGEVSDRGAGFERIREVSCGGQYTVAVNYGDGAAYAWGDASGGCHGALGMASPSKGIVAGVSLPTKVSVGFPVGTRVSRVSCGAFHAAAVTAAGDLFCWGEGAFHALGHDGDKSTCQHPRRVRGLWDAGRRVSNVSCGVYHTAAVAIDRTTTGCAGRGELWTWGDADGGKLGHGAEAAKEKAVVAPRRVSGLDENADVTTVSCGQWHTLAACADGVVWVCGSVGKVAPAEPALTPERVPGIPGGAEAIASGEWHAVAIGRGGEKMFSWGRGRRGALGHAGGRDEHAPRAVEALAGRRVHHVACGPESTAAVVSSRSMTVQERAGLTKKKDLALNFGTQPSRGAIEKGLRLTDSGVEADSAPGTPSRGGSRRGPSGGGGAHHHALARVQPGRITAATADGATTAPGNIVGAGRVSHAEPTGNLNDLATRRARAEALSATRERDLLRLEVKALAAKLSRAKAPPQGSEVRSPGRAPVGRSTPAAASRRPASPRPLTPPAARSVPGGLTLERDRALAARETAEAAAALAAEEAANAVAELEAKAAVLEEKVVLAEFELETLRSQVASQTVQSPPPPTRTPLSPVRTRSPTLAAEARAASKGGAQSFLKATAERIDVPSKVSNENAGARARSSAPPALGTRPTSHAVEFRAEKEEPSGDVAYAHQAATPAPSVVVVPTRTPDSAAAATREWVEEVEPGVFLTIATHGSSAAHVLRRVRFSKSKFSDGNAQAWWEQHRARIIRARGLKLVRPARSSS</sequence>
<evidence type="ECO:0000256" key="2">
    <source>
        <dbReference type="PROSITE-ProRule" id="PRU00235"/>
    </source>
</evidence>
<reference evidence="6 7" key="1">
    <citation type="journal article" date="2009" name="Science">
        <title>Green evolution and dynamic adaptations revealed by genomes of the marine picoeukaryotes Micromonas.</title>
        <authorList>
            <person name="Worden A.Z."/>
            <person name="Lee J.H."/>
            <person name="Mock T."/>
            <person name="Rouze P."/>
            <person name="Simmons M.P."/>
            <person name="Aerts A.L."/>
            <person name="Allen A.E."/>
            <person name="Cuvelier M.L."/>
            <person name="Derelle E."/>
            <person name="Everett M.V."/>
            <person name="Foulon E."/>
            <person name="Grimwood J."/>
            <person name="Gundlach H."/>
            <person name="Henrissat B."/>
            <person name="Napoli C."/>
            <person name="McDonald S.M."/>
            <person name="Parker M.S."/>
            <person name="Rombauts S."/>
            <person name="Salamov A."/>
            <person name="Von Dassow P."/>
            <person name="Badger J.H."/>
            <person name="Coutinho P.M."/>
            <person name="Demir E."/>
            <person name="Dubchak I."/>
            <person name="Gentemann C."/>
            <person name="Eikrem W."/>
            <person name="Gready J.E."/>
            <person name="John U."/>
            <person name="Lanier W."/>
            <person name="Lindquist E.A."/>
            <person name="Lucas S."/>
            <person name="Mayer K.F."/>
            <person name="Moreau H."/>
            <person name="Not F."/>
            <person name="Otillar R."/>
            <person name="Panaud O."/>
            <person name="Pangilinan J."/>
            <person name="Paulsen I."/>
            <person name="Piegu B."/>
            <person name="Poliakov A."/>
            <person name="Robbens S."/>
            <person name="Schmutz J."/>
            <person name="Toulza E."/>
            <person name="Wyss T."/>
            <person name="Zelensky A."/>
            <person name="Zhou K."/>
            <person name="Armbrust E.V."/>
            <person name="Bhattacharya D."/>
            <person name="Goodenough U.W."/>
            <person name="Van de Peer Y."/>
            <person name="Grigoriev I.V."/>
        </authorList>
    </citation>
    <scope>NUCLEOTIDE SEQUENCE [LARGE SCALE GENOMIC DNA]</scope>
    <source>
        <strain evidence="7">RCC299 / NOUM17</strain>
    </source>
</reference>
<dbReference type="GeneID" id="8244806"/>
<protein>
    <recommendedName>
        <fullName evidence="5">BRX domain-containing protein</fullName>
    </recommendedName>
</protein>
<dbReference type="Gene3D" id="2.130.10.30">
    <property type="entry name" value="Regulator of chromosome condensation 1/beta-lactamase-inhibitor protein II"/>
    <property type="match status" value="2"/>
</dbReference>
<feature type="compositionally biased region" description="Low complexity" evidence="4">
    <location>
        <begin position="936"/>
        <end position="949"/>
    </location>
</feature>
<evidence type="ECO:0000256" key="4">
    <source>
        <dbReference type="SAM" id="MobiDB-lite"/>
    </source>
</evidence>
<organism evidence="6 7">
    <name type="scientific">Micromonas commoda (strain RCC299 / NOUM17 / CCMP2709)</name>
    <name type="common">Picoplanktonic green alga</name>
    <dbReference type="NCBI Taxonomy" id="296587"/>
    <lineage>
        <taxon>Eukaryota</taxon>
        <taxon>Viridiplantae</taxon>
        <taxon>Chlorophyta</taxon>
        <taxon>Mamiellophyceae</taxon>
        <taxon>Mamiellales</taxon>
        <taxon>Mamiellaceae</taxon>
        <taxon>Micromonas</taxon>
    </lineage>
</organism>
<dbReference type="eggNOG" id="ENOG502QT6C">
    <property type="taxonomic scope" value="Eukaryota"/>
</dbReference>
<feature type="region of interest" description="Disordered" evidence="4">
    <location>
        <begin position="768"/>
        <end position="819"/>
    </location>
</feature>
<dbReference type="InterPro" id="IPR058923">
    <property type="entry name" value="RCC1-like_dom"/>
</dbReference>
<dbReference type="SUPFAM" id="SSF50729">
    <property type="entry name" value="PH domain-like"/>
    <property type="match status" value="1"/>
</dbReference>
<dbReference type="PROSITE" id="PS50012">
    <property type="entry name" value="RCC1_3"/>
    <property type="match status" value="5"/>
</dbReference>
<feature type="region of interest" description="Disordered" evidence="4">
    <location>
        <begin position="876"/>
        <end position="914"/>
    </location>
</feature>
<dbReference type="FunCoup" id="C1EA07">
    <property type="interactions" value="724"/>
</dbReference>
<evidence type="ECO:0000313" key="6">
    <source>
        <dbReference type="EMBL" id="ACO65125.1"/>
    </source>
</evidence>
<dbReference type="EMBL" id="CP001328">
    <property type="protein sequence ID" value="ACO65125.1"/>
    <property type="molecule type" value="Genomic_DNA"/>
</dbReference>
<feature type="compositionally biased region" description="Low complexity" evidence="4">
    <location>
        <begin position="791"/>
        <end position="801"/>
    </location>
</feature>
<dbReference type="InterPro" id="IPR051210">
    <property type="entry name" value="Ub_ligase/GEF_domain"/>
</dbReference>
<dbReference type="RefSeq" id="XP_002503867.1">
    <property type="nucleotide sequence ID" value="XM_002503821.1"/>
</dbReference>